<protein>
    <recommendedName>
        <fullName evidence="6">Signal peptidase I</fullName>
        <ecNumber evidence="6">3.4.21.89</ecNumber>
    </recommendedName>
</protein>
<accession>A0A7W7MGW6</accession>
<comment type="caution">
    <text evidence="8">The sequence shown here is derived from an EMBL/GenBank/DDBJ whole genome shotgun (WGS) entry which is preliminary data.</text>
</comment>
<evidence type="ECO:0000313" key="8">
    <source>
        <dbReference type="EMBL" id="MBB4749733.1"/>
    </source>
</evidence>
<dbReference type="GO" id="GO:0005886">
    <property type="term" value="C:plasma membrane"/>
    <property type="evidence" value="ECO:0007669"/>
    <property type="project" value="UniProtKB-SubCell"/>
</dbReference>
<dbReference type="InterPro" id="IPR019756">
    <property type="entry name" value="Pept_S26A_signal_pept_1_Ser-AS"/>
</dbReference>
<dbReference type="AlphaFoldDB" id="A0A7W7MGW6"/>
<proteinExistence type="inferred from homology"/>
<organism evidence="8 9">
    <name type="scientific">Actinoplanes lobatus</name>
    <dbReference type="NCBI Taxonomy" id="113568"/>
    <lineage>
        <taxon>Bacteria</taxon>
        <taxon>Bacillati</taxon>
        <taxon>Actinomycetota</taxon>
        <taxon>Actinomycetes</taxon>
        <taxon>Micromonosporales</taxon>
        <taxon>Micromonosporaceae</taxon>
        <taxon>Actinoplanes</taxon>
    </lineage>
</organism>
<evidence type="ECO:0000313" key="9">
    <source>
        <dbReference type="Proteomes" id="UP000590511"/>
    </source>
</evidence>
<dbReference type="GO" id="GO:0009003">
    <property type="term" value="F:signal peptidase activity"/>
    <property type="evidence" value="ECO:0007669"/>
    <property type="project" value="UniProtKB-EC"/>
</dbReference>
<evidence type="ECO:0000256" key="3">
    <source>
        <dbReference type="ARBA" id="ARBA00022670"/>
    </source>
</evidence>
<evidence type="ECO:0000259" key="7">
    <source>
        <dbReference type="Pfam" id="PF10502"/>
    </source>
</evidence>
<evidence type="ECO:0000256" key="2">
    <source>
        <dbReference type="ARBA" id="ARBA00009370"/>
    </source>
</evidence>
<dbReference type="Gene3D" id="2.10.109.10">
    <property type="entry name" value="Umud Fragment, subunit A"/>
    <property type="match status" value="1"/>
</dbReference>
<dbReference type="InterPro" id="IPR000223">
    <property type="entry name" value="Pept_S26A_signal_pept_1"/>
</dbReference>
<comment type="subcellular location">
    <subcellularLocation>
        <location evidence="1">Cell membrane</location>
        <topology evidence="1">Single-pass type II membrane protein</topology>
    </subcellularLocation>
    <subcellularLocation>
        <location evidence="6">Membrane</location>
        <topology evidence="6">Single-pass type II membrane protein</topology>
    </subcellularLocation>
</comment>
<feature type="active site" evidence="5">
    <location>
        <position position="32"/>
    </location>
</feature>
<evidence type="ECO:0000256" key="5">
    <source>
        <dbReference type="PIRSR" id="PIRSR600223-1"/>
    </source>
</evidence>
<feature type="domain" description="Peptidase S26" evidence="7">
    <location>
        <begin position="4"/>
        <end position="82"/>
    </location>
</feature>
<comment type="catalytic activity">
    <reaction evidence="6">
        <text>Cleavage of hydrophobic, N-terminal signal or leader sequences from secreted and periplasmic proteins.</text>
        <dbReference type="EC" id="3.4.21.89"/>
    </reaction>
</comment>
<comment type="similarity">
    <text evidence="2 6">Belongs to the peptidase S26 family.</text>
</comment>
<gene>
    <name evidence="8" type="ORF">BJ964_003894</name>
</gene>
<dbReference type="CDD" id="cd06530">
    <property type="entry name" value="S26_SPase_I"/>
    <property type="match status" value="1"/>
</dbReference>
<keyword evidence="3 6" id="KW-0645">Protease</keyword>
<dbReference type="Pfam" id="PF10502">
    <property type="entry name" value="Peptidase_S26"/>
    <property type="match status" value="2"/>
</dbReference>
<dbReference type="EC" id="3.4.21.89" evidence="6"/>
<dbReference type="InterPro" id="IPR036286">
    <property type="entry name" value="LexA/Signal_pep-like_sf"/>
</dbReference>
<evidence type="ECO:0000256" key="1">
    <source>
        <dbReference type="ARBA" id="ARBA00004401"/>
    </source>
</evidence>
<name>A0A7W7MGW6_9ACTN</name>
<dbReference type="InterPro" id="IPR019533">
    <property type="entry name" value="Peptidase_S26"/>
</dbReference>
<keyword evidence="4 6" id="KW-0378">Hydrolase</keyword>
<feature type="active site" evidence="5">
    <location>
        <position position="72"/>
    </location>
</feature>
<dbReference type="PANTHER" id="PTHR43390:SF1">
    <property type="entry name" value="CHLOROPLAST PROCESSING PEPTIDASE"/>
    <property type="match status" value="1"/>
</dbReference>
<sequence length="132" mass="14007">MMVFALALTAAVLLAAVLAARRFLVVTVEGISMTPTLRPGDRLLARRISGAAVERGAIVVMRPDGHPGYYLKRVAAVAGDPVPEGIPADAATVPPRTVVLRGDNAHHSLDSRVWGCVPVERIVAVTVRPIDR</sequence>
<dbReference type="PROSITE" id="PS00501">
    <property type="entry name" value="SPASE_I_1"/>
    <property type="match status" value="1"/>
</dbReference>
<dbReference type="PRINTS" id="PR00727">
    <property type="entry name" value="LEADERPTASE"/>
</dbReference>
<dbReference type="NCBIfam" id="TIGR02227">
    <property type="entry name" value="sigpep_I_bact"/>
    <property type="match status" value="1"/>
</dbReference>
<dbReference type="GO" id="GO:0006465">
    <property type="term" value="P:signal peptide processing"/>
    <property type="evidence" value="ECO:0007669"/>
    <property type="project" value="InterPro"/>
</dbReference>
<feature type="domain" description="Peptidase S26" evidence="7">
    <location>
        <begin position="91"/>
        <end position="127"/>
    </location>
</feature>
<dbReference type="SUPFAM" id="SSF51306">
    <property type="entry name" value="LexA/Signal peptidase"/>
    <property type="match status" value="1"/>
</dbReference>
<evidence type="ECO:0000256" key="4">
    <source>
        <dbReference type="ARBA" id="ARBA00022801"/>
    </source>
</evidence>
<evidence type="ECO:0000256" key="6">
    <source>
        <dbReference type="RuleBase" id="RU362042"/>
    </source>
</evidence>
<dbReference type="GO" id="GO:0004252">
    <property type="term" value="F:serine-type endopeptidase activity"/>
    <property type="evidence" value="ECO:0007669"/>
    <property type="project" value="InterPro"/>
</dbReference>
<dbReference type="PANTHER" id="PTHR43390">
    <property type="entry name" value="SIGNAL PEPTIDASE I"/>
    <property type="match status" value="1"/>
</dbReference>
<reference evidence="8 9" key="1">
    <citation type="submission" date="2020-08" db="EMBL/GenBank/DDBJ databases">
        <title>Sequencing the genomes of 1000 actinobacteria strains.</title>
        <authorList>
            <person name="Klenk H.-P."/>
        </authorList>
    </citation>
    <scope>NUCLEOTIDE SEQUENCE [LARGE SCALE GENOMIC DNA]</scope>
    <source>
        <strain evidence="8 9">DSM 43150</strain>
    </source>
</reference>
<dbReference type="EMBL" id="JACHNC010000001">
    <property type="protein sequence ID" value="MBB4749733.1"/>
    <property type="molecule type" value="Genomic_DNA"/>
</dbReference>
<dbReference type="Proteomes" id="UP000590511">
    <property type="component" value="Unassembled WGS sequence"/>
</dbReference>